<dbReference type="EMBL" id="FRFD01000003">
    <property type="protein sequence ID" value="SHO44091.1"/>
    <property type="molecule type" value="Genomic_DNA"/>
</dbReference>
<dbReference type="RefSeq" id="WP_073587175.1">
    <property type="nucleotide sequence ID" value="NZ_FRFD01000003.1"/>
</dbReference>
<name>A0A1M7XYZ1_9FIRM</name>
<dbReference type="STRING" id="1121345.SAMN02745217_00462"/>
<dbReference type="OrthoDB" id="1890359at2"/>
<dbReference type="Proteomes" id="UP000184612">
    <property type="component" value="Unassembled WGS sequence"/>
</dbReference>
<gene>
    <name evidence="1" type="ORF">SAMN02745217_00462</name>
</gene>
<accession>A0A1M7XYZ1</accession>
<evidence type="ECO:0000313" key="1">
    <source>
        <dbReference type="EMBL" id="SHO44091.1"/>
    </source>
</evidence>
<sequence>MLNRFKAKTKYLIIIGILAFIAAMGTLVYAGAMAPSRPKINSRNISSDNKPIDSMVLLNNTYKSKGTLEQSPNGEITAKIVTKDGLKYDTVIFKGKDTIKALDLVDIFYTSIESTGWIDDTRYAICGHINPSLQIYVVLDASRNEIIGEYYGVGFTWNQKKDRLYYVETSPHFTAEKSSDKIMDSEGNIYYVSEPGISLSDKLAVSEDEKMFAFFVNDGSSELTRLYTGKLDNNQKIEIKSKTDAAIGDIKIKDEKSVEIENRVGKTSIYIQ</sequence>
<organism evidence="1 2">
    <name type="scientific">Anaerocolumna xylanovorans DSM 12503</name>
    <dbReference type="NCBI Taxonomy" id="1121345"/>
    <lineage>
        <taxon>Bacteria</taxon>
        <taxon>Bacillati</taxon>
        <taxon>Bacillota</taxon>
        <taxon>Clostridia</taxon>
        <taxon>Lachnospirales</taxon>
        <taxon>Lachnospiraceae</taxon>
        <taxon>Anaerocolumna</taxon>
    </lineage>
</organism>
<dbReference type="AlphaFoldDB" id="A0A1M7XYZ1"/>
<reference evidence="1 2" key="1">
    <citation type="submission" date="2016-12" db="EMBL/GenBank/DDBJ databases">
        <authorList>
            <person name="Song W.-J."/>
            <person name="Kurnit D.M."/>
        </authorList>
    </citation>
    <scope>NUCLEOTIDE SEQUENCE [LARGE SCALE GENOMIC DNA]</scope>
    <source>
        <strain evidence="1 2">DSM 12503</strain>
    </source>
</reference>
<protein>
    <submittedName>
        <fullName evidence="1">Uncharacterized protein</fullName>
    </submittedName>
</protein>
<evidence type="ECO:0000313" key="2">
    <source>
        <dbReference type="Proteomes" id="UP000184612"/>
    </source>
</evidence>
<keyword evidence="2" id="KW-1185">Reference proteome</keyword>
<proteinExistence type="predicted"/>